<dbReference type="PANTHER" id="PTHR35457">
    <property type="entry name" value="HEME A SYNTHASE"/>
    <property type="match status" value="1"/>
</dbReference>
<keyword evidence="6" id="KW-0560">Oxidoreductase</keyword>
<dbReference type="GO" id="GO:0016020">
    <property type="term" value="C:membrane"/>
    <property type="evidence" value="ECO:0007669"/>
    <property type="project" value="UniProtKB-SubCell"/>
</dbReference>
<keyword evidence="8" id="KW-0350">Heme biosynthesis</keyword>
<feature type="transmembrane region" description="Helical" evidence="13">
    <location>
        <begin position="302"/>
        <end position="321"/>
    </location>
</feature>
<evidence type="ECO:0000256" key="1">
    <source>
        <dbReference type="ARBA" id="ARBA00004141"/>
    </source>
</evidence>
<accession>A0AAJ6APY6</accession>
<evidence type="ECO:0000256" key="9">
    <source>
        <dbReference type="ARBA" id="ARBA00023136"/>
    </source>
</evidence>
<sequence length="370" mass="39968">MSGFALRDDVHTQHHTETSRSPVQRTKDWLMPTSVTGWTMAVAVASLITQIGIIVTGGAVRLTESGLGCPTWPKCTPESLTNTPEMGIHGYIEFGNRTLTFVLTAVAVLMLLAIWRLRATYRAIFWLSIILLCGIPGQAVIGGMTVLTELNPWVVSLHFLLSSFLVCLAALLVNRVGLERRIGGGEVEQVPSLVDGETTATTRGLARAAFVLGWITLILGTVVTGSGPHGGDAEAPRHDFDPAVVTRWHVIPVYLLIAVVIVLLVLVHRLASSQRQRISVWAMVAVIVLQASVGYYQHFNGLPIVAVLGHMLGTGLLAWLMTNMMDRQCSSYSWHDTVVDPRSPRFTANVDPATLVADAQAEGASPGPAR</sequence>
<evidence type="ECO:0000256" key="4">
    <source>
        <dbReference type="ARBA" id="ARBA00022723"/>
    </source>
</evidence>
<dbReference type="GO" id="GO:0046872">
    <property type="term" value="F:metal ion binding"/>
    <property type="evidence" value="ECO:0007669"/>
    <property type="project" value="UniProtKB-KW"/>
</dbReference>
<proteinExistence type="predicted"/>
<comment type="subcellular location">
    <subcellularLocation>
        <location evidence="1">Membrane</location>
        <topology evidence="1">Multi-pass membrane protein</topology>
    </subcellularLocation>
</comment>
<evidence type="ECO:0000313" key="15">
    <source>
        <dbReference type="Proteomes" id="UP001224674"/>
    </source>
</evidence>
<feature type="transmembrane region" description="Helical" evidence="13">
    <location>
        <begin position="35"/>
        <end position="55"/>
    </location>
</feature>
<evidence type="ECO:0000256" key="11">
    <source>
        <dbReference type="ARBA" id="ARBA00023444"/>
    </source>
</evidence>
<feature type="transmembrane region" description="Helical" evidence="13">
    <location>
        <begin position="153"/>
        <end position="173"/>
    </location>
</feature>
<evidence type="ECO:0000256" key="5">
    <source>
        <dbReference type="ARBA" id="ARBA00022989"/>
    </source>
</evidence>
<feature type="transmembrane region" description="Helical" evidence="13">
    <location>
        <begin position="278"/>
        <end position="296"/>
    </location>
</feature>
<dbReference type="AlphaFoldDB" id="A0AAJ6APY6"/>
<evidence type="ECO:0000256" key="7">
    <source>
        <dbReference type="ARBA" id="ARBA00023004"/>
    </source>
</evidence>
<dbReference type="RefSeq" id="WP_233242741.1">
    <property type="nucleotide sequence ID" value="NZ_CP122561.1"/>
</dbReference>
<evidence type="ECO:0000256" key="2">
    <source>
        <dbReference type="ARBA" id="ARBA00022475"/>
    </source>
</evidence>
<feature type="transmembrane region" description="Helical" evidence="13">
    <location>
        <begin position="124"/>
        <end position="147"/>
    </location>
</feature>
<dbReference type="Pfam" id="PF02628">
    <property type="entry name" value="COX15-CtaA"/>
    <property type="match status" value="1"/>
</dbReference>
<keyword evidence="3 13" id="KW-0812">Transmembrane</keyword>
<evidence type="ECO:0000256" key="8">
    <source>
        <dbReference type="ARBA" id="ARBA00023133"/>
    </source>
</evidence>
<evidence type="ECO:0000256" key="10">
    <source>
        <dbReference type="ARBA" id="ARBA00023157"/>
    </source>
</evidence>
<evidence type="ECO:0000313" key="14">
    <source>
        <dbReference type="EMBL" id="WGH93669.1"/>
    </source>
</evidence>
<keyword evidence="10" id="KW-1015">Disulfide bond</keyword>
<evidence type="ECO:0000256" key="13">
    <source>
        <dbReference type="SAM" id="Phobius"/>
    </source>
</evidence>
<evidence type="ECO:0000256" key="12">
    <source>
        <dbReference type="SAM" id="MobiDB-lite"/>
    </source>
</evidence>
<protein>
    <submittedName>
        <fullName evidence="14">COX15/CtaA family protein</fullName>
    </submittedName>
</protein>
<dbReference type="InterPro" id="IPR050450">
    <property type="entry name" value="COX15/CtaA_HemeA_synthase"/>
</dbReference>
<feature type="compositionally biased region" description="Basic and acidic residues" evidence="12">
    <location>
        <begin position="1"/>
        <end position="18"/>
    </location>
</feature>
<organism evidence="14 15">
    <name type="scientific">Auritidibacter ignavus</name>
    <dbReference type="NCBI Taxonomy" id="678932"/>
    <lineage>
        <taxon>Bacteria</taxon>
        <taxon>Bacillati</taxon>
        <taxon>Actinomycetota</taxon>
        <taxon>Actinomycetes</taxon>
        <taxon>Micrococcales</taxon>
        <taxon>Micrococcaceae</taxon>
        <taxon>Auritidibacter</taxon>
    </lineage>
</organism>
<dbReference type="GO" id="GO:0016491">
    <property type="term" value="F:oxidoreductase activity"/>
    <property type="evidence" value="ECO:0007669"/>
    <property type="project" value="UniProtKB-KW"/>
</dbReference>
<keyword evidence="15" id="KW-1185">Reference proteome</keyword>
<keyword evidence="5 13" id="KW-1133">Transmembrane helix</keyword>
<dbReference type="Proteomes" id="UP001224674">
    <property type="component" value="Chromosome"/>
</dbReference>
<keyword evidence="4" id="KW-0479">Metal-binding</keyword>
<dbReference type="GO" id="GO:0006784">
    <property type="term" value="P:heme A biosynthetic process"/>
    <property type="evidence" value="ECO:0007669"/>
    <property type="project" value="InterPro"/>
</dbReference>
<keyword evidence="7" id="KW-0408">Iron</keyword>
<comment type="pathway">
    <text evidence="11">Porphyrin-containing compound metabolism.</text>
</comment>
<dbReference type="EMBL" id="CP122566">
    <property type="protein sequence ID" value="WGH93669.1"/>
    <property type="molecule type" value="Genomic_DNA"/>
</dbReference>
<evidence type="ECO:0000256" key="6">
    <source>
        <dbReference type="ARBA" id="ARBA00023002"/>
    </source>
</evidence>
<feature type="region of interest" description="Disordered" evidence="12">
    <location>
        <begin position="1"/>
        <end position="23"/>
    </location>
</feature>
<name>A0AAJ6APY6_9MICC</name>
<reference evidence="14 15" key="1">
    <citation type="submission" date="2023-03" db="EMBL/GenBank/DDBJ databases">
        <title>Complete genome sequences of several Auritidibacter ignavus strains isolated from ear infections.</title>
        <authorList>
            <person name="Baehr T."/>
            <person name="Baumhoegger A.M."/>
        </authorList>
    </citation>
    <scope>NUCLEOTIDE SEQUENCE [LARGE SCALE GENOMIC DNA]</scope>
    <source>
        <strain evidence="14 15">BABAE-6</strain>
    </source>
</reference>
<evidence type="ECO:0000256" key="3">
    <source>
        <dbReference type="ARBA" id="ARBA00022692"/>
    </source>
</evidence>
<feature type="transmembrane region" description="Helical" evidence="13">
    <location>
        <begin position="99"/>
        <end position="117"/>
    </location>
</feature>
<keyword evidence="2" id="KW-1003">Cell membrane</keyword>
<dbReference type="InterPro" id="IPR003780">
    <property type="entry name" value="COX15/CtaA_fam"/>
</dbReference>
<keyword evidence="9 13" id="KW-0472">Membrane</keyword>
<feature type="transmembrane region" description="Helical" evidence="13">
    <location>
        <begin position="248"/>
        <end position="266"/>
    </location>
</feature>
<gene>
    <name evidence="14" type="ORF">QDX21_02400</name>
</gene>
<feature type="transmembrane region" description="Helical" evidence="13">
    <location>
        <begin position="208"/>
        <end position="228"/>
    </location>
</feature>
<dbReference type="PANTHER" id="PTHR35457:SF1">
    <property type="entry name" value="HEME A SYNTHASE"/>
    <property type="match status" value="1"/>
</dbReference>